<comment type="caution">
    <text evidence="2">The sequence shown here is derived from an EMBL/GenBank/DDBJ whole genome shotgun (WGS) entry which is preliminary data.</text>
</comment>
<feature type="compositionally biased region" description="Polar residues" evidence="1">
    <location>
        <begin position="1"/>
        <end position="25"/>
    </location>
</feature>
<accession>A0ABQ7VZ24</accession>
<organism evidence="2 3">
    <name type="scientific">Solanum tuberosum</name>
    <name type="common">Potato</name>
    <dbReference type="NCBI Taxonomy" id="4113"/>
    <lineage>
        <taxon>Eukaryota</taxon>
        <taxon>Viridiplantae</taxon>
        <taxon>Streptophyta</taxon>
        <taxon>Embryophyta</taxon>
        <taxon>Tracheophyta</taxon>
        <taxon>Spermatophyta</taxon>
        <taxon>Magnoliopsida</taxon>
        <taxon>eudicotyledons</taxon>
        <taxon>Gunneridae</taxon>
        <taxon>Pentapetalae</taxon>
        <taxon>asterids</taxon>
        <taxon>lamiids</taxon>
        <taxon>Solanales</taxon>
        <taxon>Solanaceae</taxon>
        <taxon>Solanoideae</taxon>
        <taxon>Solaneae</taxon>
        <taxon>Solanum</taxon>
    </lineage>
</organism>
<evidence type="ECO:0000313" key="2">
    <source>
        <dbReference type="EMBL" id="KAH0773757.1"/>
    </source>
</evidence>
<protein>
    <submittedName>
        <fullName evidence="2">Uncharacterized protein</fullName>
    </submittedName>
</protein>
<proteinExistence type="predicted"/>
<feature type="region of interest" description="Disordered" evidence="1">
    <location>
        <begin position="1"/>
        <end position="40"/>
    </location>
</feature>
<dbReference type="Proteomes" id="UP000826656">
    <property type="component" value="Unassembled WGS sequence"/>
</dbReference>
<dbReference type="EMBL" id="JAIVGD010000005">
    <property type="protein sequence ID" value="KAH0773757.1"/>
    <property type="molecule type" value="Genomic_DNA"/>
</dbReference>
<name>A0ABQ7VZ24_SOLTU</name>
<gene>
    <name evidence="2" type="ORF">KY290_010894</name>
</gene>
<reference evidence="2 3" key="1">
    <citation type="journal article" date="2021" name="bioRxiv">
        <title>Chromosome-scale and haplotype-resolved genome assembly of a tetraploid potato cultivar.</title>
        <authorList>
            <person name="Sun H."/>
            <person name="Jiao W.-B."/>
            <person name="Krause K."/>
            <person name="Campoy J.A."/>
            <person name="Goel M."/>
            <person name="Folz-Donahue K."/>
            <person name="Kukat C."/>
            <person name="Huettel B."/>
            <person name="Schneeberger K."/>
        </authorList>
    </citation>
    <scope>NUCLEOTIDE SEQUENCE [LARGE SCALE GENOMIC DNA]</scope>
    <source>
        <strain evidence="2">SolTubOtavaFocal</strain>
        <tissue evidence="2">Leaves</tissue>
    </source>
</reference>
<sequence length="180" mass="20340">MKQTSLRVPFTRSVSQSQLKQAMESSTKHRHVGKSHIPPTSSPEVVEFATNLTVLEGNVITSTVNGVILVFDHIRLGEILKIPTNGLVEYAWLTDENCLLTSKFSQEILPRGHTRHDACFRDLGVTHALEKMEPIDWPSLMIKHLARIVDPQPGSHQLTYGNLLPIMLRTFVCYWAKEEV</sequence>
<evidence type="ECO:0000256" key="1">
    <source>
        <dbReference type="SAM" id="MobiDB-lite"/>
    </source>
</evidence>
<evidence type="ECO:0000313" key="3">
    <source>
        <dbReference type="Proteomes" id="UP000826656"/>
    </source>
</evidence>
<keyword evidence="3" id="KW-1185">Reference proteome</keyword>